<evidence type="ECO:0000259" key="1">
    <source>
        <dbReference type="PROSITE" id="PS50022"/>
    </source>
</evidence>
<dbReference type="AlphaFoldDB" id="A0A5C6LNU1"/>
<dbReference type="Gene3D" id="2.60.120.260">
    <property type="entry name" value="Galactose-binding domain-like"/>
    <property type="match status" value="1"/>
</dbReference>
<organism evidence="2 3">
    <name type="scientific">Chitinophaga pinensis</name>
    <dbReference type="NCBI Taxonomy" id="79329"/>
    <lineage>
        <taxon>Bacteria</taxon>
        <taxon>Pseudomonadati</taxon>
        <taxon>Bacteroidota</taxon>
        <taxon>Chitinophagia</taxon>
        <taxon>Chitinophagales</taxon>
        <taxon>Chitinophagaceae</taxon>
        <taxon>Chitinophaga</taxon>
    </lineage>
</organism>
<dbReference type="InterPro" id="IPR000421">
    <property type="entry name" value="FA58C"/>
</dbReference>
<dbReference type="SUPFAM" id="SSF49785">
    <property type="entry name" value="Galactose-binding domain-like"/>
    <property type="match status" value="1"/>
</dbReference>
<comment type="caution">
    <text evidence="2">The sequence shown here is derived from an EMBL/GenBank/DDBJ whole genome shotgun (WGS) entry which is preliminary data.</text>
</comment>
<sequence>MAGSFTRKWENSIALHANVSLKNPFSEDFPAKGPATLTDGMLGDKDFSTNWLFFYGTDMVATIDLGENKTINQVQMNFLQDAKHFIFNPTNIIVETSQDGRNFKTVGKQQPDPLQDGDYNIKPNNYSFKVSAVQARYVRVTGTCLPALPSWRLWGNKKPALCCDEIIVL</sequence>
<dbReference type="RefSeq" id="WP_146307255.1">
    <property type="nucleotide sequence ID" value="NZ_VOHS01000032.1"/>
</dbReference>
<feature type="domain" description="F5/8 type C" evidence="1">
    <location>
        <begin position="8"/>
        <end position="140"/>
    </location>
</feature>
<keyword evidence="3" id="KW-1185">Reference proteome</keyword>
<dbReference type="Proteomes" id="UP000318815">
    <property type="component" value="Unassembled WGS sequence"/>
</dbReference>
<accession>A0A5C6LNU1</accession>
<reference evidence="2 3" key="1">
    <citation type="submission" date="2019-08" db="EMBL/GenBank/DDBJ databases">
        <title>Whole genome sequencing of chitin degrading bacteria Chitinophaga pinensis YS16.</title>
        <authorList>
            <person name="Singh R.P."/>
            <person name="Manchanda G."/>
            <person name="Maurya I.K."/>
            <person name="Joshi N.K."/>
            <person name="Srivastava A.K."/>
        </authorList>
    </citation>
    <scope>NUCLEOTIDE SEQUENCE [LARGE SCALE GENOMIC DNA]</scope>
    <source>
        <strain evidence="2 3">YS-16</strain>
    </source>
</reference>
<dbReference type="PROSITE" id="PS50022">
    <property type="entry name" value="FA58C_3"/>
    <property type="match status" value="1"/>
</dbReference>
<evidence type="ECO:0000313" key="3">
    <source>
        <dbReference type="Proteomes" id="UP000318815"/>
    </source>
</evidence>
<gene>
    <name evidence="2" type="ORF">FEF09_22845</name>
</gene>
<dbReference type="Pfam" id="PF00754">
    <property type="entry name" value="F5_F8_type_C"/>
    <property type="match status" value="1"/>
</dbReference>
<name>A0A5C6LNU1_9BACT</name>
<dbReference type="OrthoDB" id="9806464at2"/>
<proteinExistence type="predicted"/>
<protein>
    <submittedName>
        <fullName evidence="2">Discoidin domain-containing protein</fullName>
    </submittedName>
</protein>
<dbReference type="EMBL" id="VOHS01000032">
    <property type="protein sequence ID" value="TWV96822.1"/>
    <property type="molecule type" value="Genomic_DNA"/>
</dbReference>
<dbReference type="InterPro" id="IPR008979">
    <property type="entry name" value="Galactose-bd-like_sf"/>
</dbReference>
<evidence type="ECO:0000313" key="2">
    <source>
        <dbReference type="EMBL" id="TWV96822.1"/>
    </source>
</evidence>